<evidence type="ECO:0000256" key="15">
    <source>
        <dbReference type="ARBA" id="ARBA00059004"/>
    </source>
</evidence>
<evidence type="ECO:0000256" key="2">
    <source>
        <dbReference type="ARBA" id="ARBA00004429"/>
    </source>
</evidence>
<dbReference type="Gene3D" id="3.30.450.20">
    <property type="entry name" value="PAS domain"/>
    <property type="match status" value="2"/>
</dbReference>
<evidence type="ECO:0000256" key="1">
    <source>
        <dbReference type="ARBA" id="ARBA00000085"/>
    </source>
</evidence>
<feature type="domain" description="Histidine kinase" evidence="18">
    <location>
        <begin position="379"/>
        <end position="598"/>
    </location>
</feature>
<comment type="function">
    <text evidence="15">Member of the two-component regulatory system DctB/DctD involved in the transport of C4-dicarboxylates. DctB functions as a membrane-associated protein kinase that phosphorylates DctD in response to environmental signals.</text>
</comment>
<keyword evidence="4" id="KW-1003">Cell membrane</keyword>
<proteinExistence type="predicted"/>
<evidence type="ECO:0000256" key="7">
    <source>
        <dbReference type="ARBA" id="ARBA00022679"/>
    </source>
</evidence>
<keyword evidence="10 19" id="KW-0418">Kinase</keyword>
<dbReference type="SMART" id="SM00388">
    <property type="entry name" value="HisKA"/>
    <property type="match status" value="1"/>
</dbReference>
<keyword evidence="20" id="KW-1185">Reference proteome</keyword>
<name>A0A2G1QP36_9HYPH</name>
<dbReference type="Gene3D" id="3.30.565.10">
    <property type="entry name" value="Histidine kinase-like ATPase, C-terminal domain"/>
    <property type="match status" value="1"/>
</dbReference>
<evidence type="ECO:0000256" key="3">
    <source>
        <dbReference type="ARBA" id="ARBA00012438"/>
    </source>
</evidence>
<evidence type="ECO:0000256" key="14">
    <source>
        <dbReference type="ARBA" id="ARBA00023136"/>
    </source>
</evidence>
<keyword evidence="13" id="KW-0902">Two-component regulatory system</keyword>
<dbReference type="PANTHER" id="PTHR43065">
    <property type="entry name" value="SENSOR HISTIDINE KINASE"/>
    <property type="match status" value="1"/>
</dbReference>
<comment type="caution">
    <text evidence="19">The sequence shown here is derived from an EMBL/GenBank/DDBJ whole genome shotgun (WGS) entry which is preliminary data.</text>
</comment>
<feature type="transmembrane region" description="Helical" evidence="17">
    <location>
        <begin position="26"/>
        <end position="46"/>
    </location>
</feature>
<evidence type="ECO:0000313" key="20">
    <source>
        <dbReference type="Proteomes" id="UP000221168"/>
    </source>
</evidence>
<feature type="transmembrane region" description="Helical" evidence="17">
    <location>
        <begin position="284"/>
        <end position="305"/>
    </location>
</feature>
<evidence type="ECO:0000313" key="19">
    <source>
        <dbReference type="EMBL" id="PHP67255.1"/>
    </source>
</evidence>
<dbReference type="GO" id="GO:0005886">
    <property type="term" value="C:plasma membrane"/>
    <property type="evidence" value="ECO:0007669"/>
    <property type="project" value="UniProtKB-SubCell"/>
</dbReference>
<evidence type="ECO:0000256" key="11">
    <source>
        <dbReference type="ARBA" id="ARBA00022840"/>
    </source>
</evidence>
<dbReference type="AlphaFoldDB" id="A0A2G1QP36"/>
<keyword evidence="5" id="KW-0997">Cell inner membrane</keyword>
<dbReference type="SUPFAM" id="SSF47384">
    <property type="entry name" value="Homodimeric domain of signal transducing histidine kinase"/>
    <property type="match status" value="1"/>
</dbReference>
<keyword evidence="12 17" id="KW-1133">Transmembrane helix</keyword>
<dbReference type="InterPro" id="IPR003594">
    <property type="entry name" value="HATPase_dom"/>
</dbReference>
<dbReference type="InterPro" id="IPR036097">
    <property type="entry name" value="HisK_dim/P_sf"/>
</dbReference>
<protein>
    <recommendedName>
        <fullName evidence="16">C4-dicarboxylate transport sensor protein DctB</fullName>
        <ecNumber evidence="3">2.7.13.3</ecNumber>
    </recommendedName>
</protein>
<comment type="subcellular location">
    <subcellularLocation>
        <location evidence="2">Cell inner membrane</location>
        <topology evidence="2">Multi-pass membrane protein</topology>
    </subcellularLocation>
</comment>
<dbReference type="InterPro" id="IPR036890">
    <property type="entry name" value="HATPase_C_sf"/>
</dbReference>
<evidence type="ECO:0000256" key="12">
    <source>
        <dbReference type="ARBA" id="ARBA00022989"/>
    </source>
</evidence>
<keyword evidence="7" id="KW-0808">Transferase</keyword>
<dbReference type="RefSeq" id="WP_099306082.1">
    <property type="nucleotide sequence ID" value="NZ_PDVP01000004.1"/>
</dbReference>
<evidence type="ECO:0000256" key="8">
    <source>
        <dbReference type="ARBA" id="ARBA00022692"/>
    </source>
</evidence>
<dbReference type="InterPro" id="IPR004358">
    <property type="entry name" value="Sig_transdc_His_kin-like_C"/>
</dbReference>
<dbReference type="GO" id="GO:0000155">
    <property type="term" value="F:phosphorelay sensor kinase activity"/>
    <property type="evidence" value="ECO:0007669"/>
    <property type="project" value="InterPro"/>
</dbReference>
<keyword evidence="14 17" id="KW-0472">Membrane</keyword>
<dbReference type="FunFam" id="1.10.287.130:FF:000049">
    <property type="entry name" value="C4-dicarboxylate transport sensor protein DctB"/>
    <property type="match status" value="1"/>
</dbReference>
<evidence type="ECO:0000259" key="18">
    <source>
        <dbReference type="PROSITE" id="PS50109"/>
    </source>
</evidence>
<organism evidence="19 20">
    <name type="scientific">Zhengella mangrovi</name>
    <dbReference type="NCBI Taxonomy" id="1982044"/>
    <lineage>
        <taxon>Bacteria</taxon>
        <taxon>Pseudomonadati</taxon>
        <taxon>Pseudomonadota</taxon>
        <taxon>Alphaproteobacteria</taxon>
        <taxon>Hyphomicrobiales</taxon>
        <taxon>Notoacmeibacteraceae</taxon>
        <taxon>Zhengella</taxon>
    </lineage>
</organism>
<keyword evidence="8 17" id="KW-0812">Transmembrane</keyword>
<evidence type="ECO:0000256" key="13">
    <source>
        <dbReference type="ARBA" id="ARBA00023012"/>
    </source>
</evidence>
<dbReference type="PRINTS" id="PR00344">
    <property type="entry name" value="BCTRLSENSOR"/>
</dbReference>
<dbReference type="OrthoDB" id="9805722at2"/>
<dbReference type="GO" id="GO:0005524">
    <property type="term" value="F:ATP binding"/>
    <property type="evidence" value="ECO:0007669"/>
    <property type="project" value="UniProtKB-KW"/>
</dbReference>
<evidence type="ECO:0000256" key="10">
    <source>
        <dbReference type="ARBA" id="ARBA00022777"/>
    </source>
</evidence>
<keyword evidence="11" id="KW-0067">ATP-binding</keyword>
<dbReference type="PIRSF" id="PIRSF036431">
    <property type="entry name" value="STHK_DctB"/>
    <property type="match status" value="1"/>
</dbReference>
<reference evidence="19 20" key="1">
    <citation type="submission" date="2017-10" db="EMBL/GenBank/DDBJ databases">
        <title>Sedimentibacterium mangrovi gen. nov., sp. nov., a novel member of family Phyllobacteriacea isolated from mangrove sediment.</title>
        <authorList>
            <person name="Liao H."/>
            <person name="Tian Y."/>
        </authorList>
    </citation>
    <scope>NUCLEOTIDE SEQUENCE [LARGE SCALE GENOMIC DNA]</scope>
    <source>
        <strain evidence="19 20">X9-2-2</strain>
    </source>
</reference>
<evidence type="ECO:0000256" key="16">
    <source>
        <dbReference type="ARBA" id="ARBA00073143"/>
    </source>
</evidence>
<dbReference type="InterPro" id="IPR003661">
    <property type="entry name" value="HisK_dim/P_dom"/>
</dbReference>
<dbReference type="EC" id="2.7.13.3" evidence="3"/>
<dbReference type="CDD" id="cd00082">
    <property type="entry name" value="HisKA"/>
    <property type="match status" value="1"/>
</dbReference>
<dbReference type="Pfam" id="PF02518">
    <property type="entry name" value="HATPase_c"/>
    <property type="match status" value="1"/>
</dbReference>
<dbReference type="SUPFAM" id="SSF55874">
    <property type="entry name" value="ATPase domain of HSP90 chaperone/DNA topoisomerase II/histidine kinase"/>
    <property type="match status" value="1"/>
</dbReference>
<evidence type="ECO:0000256" key="5">
    <source>
        <dbReference type="ARBA" id="ARBA00022519"/>
    </source>
</evidence>
<evidence type="ECO:0000256" key="9">
    <source>
        <dbReference type="ARBA" id="ARBA00022741"/>
    </source>
</evidence>
<dbReference type="SMART" id="SM00387">
    <property type="entry name" value="HATPase_c"/>
    <property type="match status" value="1"/>
</dbReference>
<evidence type="ECO:0000256" key="6">
    <source>
        <dbReference type="ARBA" id="ARBA00022553"/>
    </source>
</evidence>
<evidence type="ECO:0000256" key="17">
    <source>
        <dbReference type="SAM" id="Phobius"/>
    </source>
</evidence>
<dbReference type="Pfam" id="PF00512">
    <property type="entry name" value="HisKA"/>
    <property type="match status" value="1"/>
</dbReference>
<sequence>MTDETNHTQFESGHTVARRYRRRGRAVLAVAVLTGVALALALQAFAGRSALSDVRASANEALALQAATVTGILEKYRLLPPLLARREDIAGLFDRPWAEENRAEAARKAIEIAGFSGAKDVVFADAEGRIFASARKIYDRSSVQETTLFEAAGQGRLGRETRSLDADERAYVFASAVRREDKVAGVIAVYVRFDQIEATWALTAMPIVVTGPEGVIFLGNRPEWQLKSLHGGAEPLLEPAGGATGDLFRAPDGGLVIQAVRHLPLLDWRLHVLADHAPVTEARWLAGVIGLLVAALMGITGWFMVKRAEAVNLRMRRDRASALRLERLVRDRTRALSETNASLAREVDERTRTEEQLRRTQKELVQSAKLAALGQMSATLSHEYNQPLAAIRTYADNAQAFLERGREQPARDALSRIAGLTERMSELSRTLLGFARKPGTAISDVRLSAVVDEALLLAGPRAKKAGIMIRRTDVDGDLVVRGGRVRLTQVVVNLVNNAIDALSGIGTDRATADPEIRISAHAHDGDVALVIADNGPGLAPGDQEAVFEPFYSTKGVGEGIGIGLSIVYTIVKDLGGRIEAGESDMGGARFSVILQAGDRVRETGDSALAQAGT</sequence>
<dbReference type="PROSITE" id="PS50109">
    <property type="entry name" value="HIS_KIN"/>
    <property type="match status" value="1"/>
</dbReference>
<dbReference type="Gene3D" id="1.10.287.130">
    <property type="match status" value="1"/>
</dbReference>
<dbReference type="Proteomes" id="UP000221168">
    <property type="component" value="Unassembled WGS sequence"/>
</dbReference>
<dbReference type="InterPro" id="IPR017055">
    <property type="entry name" value="Sig_transdc_His_kinase_DctB"/>
</dbReference>
<accession>A0A2G1QP36</accession>
<dbReference type="PANTHER" id="PTHR43065:SF46">
    <property type="entry name" value="C4-DICARBOXYLATE TRANSPORT SENSOR PROTEIN DCTB"/>
    <property type="match status" value="1"/>
</dbReference>
<dbReference type="EMBL" id="PDVP01000004">
    <property type="protein sequence ID" value="PHP67255.1"/>
    <property type="molecule type" value="Genomic_DNA"/>
</dbReference>
<keyword evidence="6" id="KW-0597">Phosphoprotein</keyword>
<gene>
    <name evidence="19" type="ORF">CSC94_09430</name>
</gene>
<keyword evidence="9" id="KW-0547">Nucleotide-binding</keyword>
<evidence type="ECO:0000256" key="4">
    <source>
        <dbReference type="ARBA" id="ARBA00022475"/>
    </source>
</evidence>
<comment type="catalytic activity">
    <reaction evidence="1">
        <text>ATP + protein L-histidine = ADP + protein N-phospho-L-histidine.</text>
        <dbReference type="EC" id="2.7.13.3"/>
    </reaction>
</comment>
<dbReference type="InterPro" id="IPR005467">
    <property type="entry name" value="His_kinase_dom"/>
</dbReference>